<dbReference type="Pfam" id="PF12796">
    <property type="entry name" value="Ank_2"/>
    <property type="match status" value="1"/>
</dbReference>
<keyword evidence="2 3" id="KW-0040">ANK repeat</keyword>
<dbReference type="InterPro" id="IPR036770">
    <property type="entry name" value="Ankyrin_rpt-contain_sf"/>
</dbReference>
<keyword evidence="6" id="KW-1185">Reference proteome</keyword>
<dbReference type="PANTHER" id="PTHR24198:SF165">
    <property type="entry name" value="ANKYRIN REPEAT-CONTAINING PROTEIN-RELATED"/>
    <property type="match status" value="1"/>
</dbReference>
<feature type="repeat" description="ANK" evidence="3">
    <location>
        <begin position="180"/>
        <end position="212"/>
    </location>
</feature>
<evidence type="ECO:0000256" key="3">
    <source>
        <dbReference type="PROSITE-ProRule" id="PRU00023"/>
    </source>
</evidence>
<organism evidence="5 6">
    <name type="scientific">Podospora fimiseda</name>
    <dbReference type="NCBI Taxonomy" id="252190"/>
    <lineage>
        <taxon>Eukaryota</taxon>
        <taxon>Fungi</taxon>
        <taxon>Dikarya</taxon>
        <taxon>Ascomycota</taxon>
        <taxon>Pezizomycotina</taxon>
        <taxon>Sordariomycetes</taxon>
        <taxon>Sordariomycetidae</taxon>
        <taxon>Sordariales</taxon>
        <taxon>Podosporaceae</taxon>
        <taxon>Podospora</taxon>
    </lineage>
</organism>
<reference evidence="5" key="1">
    <citation type="journal article" date="2023" name="Mol. Phylogenet. Evol.">
        <title>Genome-scale phylogeny and comparative genomics of the fungal order Sordariales.</title>
        <authorList>
            <person name="Hensen N."/>
            <person name="Bonometti L."/>
            <person name="Westerberg I."/>
            <person name="Brannstrom I.O."/>
            <person name="Guillou S."/>
            <person name="Cros-Aarteil S."/>
            <person name="Calhoun S."/>
            <person name="Haridas S."/>
            <person name="Kuo A."/>
            <person name="Mondo S."/>
            <person name="Pangilinan J."/>
            <person name="Riley R."/>
            <person name="LaButti K."/>
            <person name="Andreopoulos B."/>
            <person name="Lipzen A."/>
            <person name="Chen C."/>
            <person name="Yan M."/>
            <person name="Daum C."/>
            <person name="Ng V."/>
            <person name="Clum A."/>
            <person name="Steindorff A."/>
            <person name="Ohm R.A."/>
            <person name="Martin F."/>
            <person name="Silar P."/>
            <person name="Natvig D.O."/>
            <person name="Lalanne C."/>
            <person name="Gautier V."/>
            <person name="Ament-Velasquez S.L."/>
            <person name="Kruys A."/>
            <person name="Hutchinson M.I."/>
            <person name="Powell A.J."/>
            <person name="Barry K."/>
            <person name="Miller A.N."/>
            <person name="Grigoriev I.V."/>
            <person name="Debuchy R."/>
            <person name="Gladieux P."/>
            <person name="Hiltunen Thoren M."/>
            <person name="Johannesson H."/>
        </authorList>
    </citation>
    <scope>NUCLEOTIDE SEQUENCE</scope>
    <source>
        <strain evidence="5">CBS 990.96</strain>
    </source>
</reference>
<dbReference type="EMBL" id="MU865455">
    <property type="protein sequence ID" value="KAK4222765.1"/>
    <property type="molecule type" value="Genomic_DNA"/>
</dbReference>
<evidence type="ECO:0000256" key="4">
    <source>
        <dbReference type="SAM" id="MobiDB-lite"/>
    </source>
</evidence>
<accession>A0AAN6YQG0</accession>
<dbReference type="InterPro" id="IPR002110">
    <property type="entry name" value="Ankyrin_rpt"/>
</dbReference>
<dbReference type="Gene3D" id="1.25.40.20">
    <property type="entry name" value="Ankyrin repeat-containing domain"/>
    <property type="match status" value="2"/>
</dbReference>
<sequence length="642" mass="71510">MAPSLLGLPNELLSKISECLEDDQEIQPLHALTLTSRHLSAIASPILYRYAVKQLRNLPLLWAAKFGNLGTLEKALARINQASNDWRNQSSEYWAPKPFLDRHVSNPYSTREWDMDYPATGPAPENHDSDSDSDFAEDSAFVDTGSEVETELASLDAGELAWGYSDDDSGSLAEYDAADLEFNALHIAVKEGHVETTRILLDKGVNIDSRCRHVCACMPAPTVLDTTMSPKRPDFKAMHFIPLHLAICSSRPEVAKLLISRSASILEPLPDALPVQVAVFHLAAARGYVDLLKHMLDVNPNIDVDAHNPQVFNSSLSGGANINVQLQIPFRDSLAITTPLGEACHVGRFGDALKLIELGADITVPFIHIQERASTSLRGFGPGNSFYTRIPLIHLCLMKRKISDLHRRLNRVALRQKKHLRQLIAKLISLDAPQHWVRQGLDEDGQEGPECDESPLSLALWRGYHVVLEALRDSAAAVDAIRPLNPGLGQPADEPDVLHRILQMLLRASADPLVRNNQGISAFEIAVDQRLLFALAVFARQGNIDISSVFSQDVISDMLYRFVRNKRANPADEAKYGCYSHCHAYKYYRRDPQPALSLLLDMDRQKLLTSTPHFLIRCLKRELGPNLAWIFVCSRNYLEASV</sequence>
<reference evidence="5" key="2">
    <citation type="submission" date="2023-05" db="EMBL/GenBank/DDBJ databases">
        <authorList>
            <consortium name="Lawrence Berkeley National Laboratory"/>
            <person name="Steindorff A."/>
            <person name="Hensen N."/>
            <person name="Bonometti L."/>
            <person name="Westerberg I."/>
            <person name="Brannstrom I.O."/>
            <person name="Guillou S."/>
            <person name="Cros-Aarteil S."/>
            <person name="Calhoun S."/>
            <person name="Haridas S."/>
            <person name="Kuo A."/>
            <person name="Mondo S."/>
            <person name="Pangilinan J."/>
            <person name="Riley R."/>
            <person name="Labutti K."/>
            <person name="Andreopoulos B."/>
            <person name="Lipzen A."/>
            <person name="Chen C."/>
            <person name="Yanf M."/>
            <person name="Daum C."/>
            <person name="Ng V."/>
            <person name="Clum A."/>
            <person name="Ohm R."/>
            <person name="Martin F."/>
            <person name="Silar P."/>
            <person name="Natvig D."/>
            <person name="Lalanne C."/>
            <person name="Gautier V."/>
            <person name="Ament-Velasquez S.L."/>
            <person name="Kruys A."/>
            <person name="Hutchinson M.I."/>
            <person name="Powell A.J."/>
            <person name="Barry K."/>
            <person name="Miller A.N."/>
            <person name="Grigoriev I.V."/>
            <person name="Debuchy R."/>
            <person name="Gladieux P."/>
            <person name="Thoren M.H."/>
            <person name="Johannesson H."/>
        </authorList>
    </citation>
    <scope>NUCLEOTIDE SEQUENCE</scope>
    <source>
        <strain evidence="5">CBS 990.96</strain>
    </source>
</reference>
<evidence type="ECO:0000313" key="6">
    <source>
        <dbReference type="Proteomes" id="UP001301958"/>
    </source>
</evidence>
<evidence type="ECO:0000256" key="2">
    <source>
        <dbReference type="ARBA" id="ARBA00023043"/>
    </source>
</evidence>
<dbReference type="SMART" id="SM00248">
    <property type="entry name" value="ANK"/>
    <property type="match status" value="5"/>
</dbReference>
<protein>
    <submittedName>
        <fullName evidence="5">Ankyrin repeat-containing domain protein</fullName>
    </submittedName>
</protein>
<dbReference type="Proteomes" id="UP001301958">
    <property type="component" value="Unassembled WGS sequence"/>
</dbReference>
<dbReference type="PROSITE" id="PS50088">
    <property type="entry name" value="ANK_REPEAT"/>
    <property type="match status" value="1"/>
</dbReference>
<comment type="caution">
    <text evidence="5">The sequence shown here is derived from an EMBL/GenBank/DDBJ whole genome shotgun (WGS) entry which is preliminary data.</text>
</comment>
<name>A0AAN6YQG0_9PEZI</name>
<keyword evidence="1" id="KW-0677">Repeat</keyword>
<evidence type="ECO:0000256" key="1">
    <source>
        <dbReference type="ARBA" id="ARBA00022737"/>
    </source>
</evidence>
<proteinExistence type="predicted"/>
<dbReference type="PANTHER" id="PTHR24198">
    <property type="entry name" value="ANKYRIN REPEAT AND PROTEIN KINASE DOMAIN-CONTAINING PROTEIN"/>
    <property type="match status" value="1"/>
</dbReference>
<gene>
    <name evidence="5" type="ORF">QBC38DRAFT_518321</name>
</gene>
<dbReference type="SUPFAM" id="SSF48403">
    <property type="entry name" value="Ankyrin repeat"/>
    <property type="match status" value="1"/>
</dbReference>
<feature type="region of interest" description="Disordered" evidence="4">
    <location>
        <begin position="115"/>
        <end position="140"/>
    </location>
</feature>
<evidence type="ECO:0000313" key="5">
    <source>
        <dbReference type="EMBL" id="KAK4222765.1"/>
    </source>
</evidence>
<dbReference type="PROSITE" id="PS50297">
    <property type="entry name" value="ANK_REP_REGION"/>
    <property type="match status" value="1"/>
</dbReference>
<dbReference type="AlphaFoldDB" id="A0AAN6YQG0"/>